<keyword evidence="2" id="KW-1185">Reference proteome</keyword>
<proteinExistence type="predicted"/>
<organism evidence="1 2">
    <name type="scientific">Rhodoferax lacus</name>
    <dbReference type="NCBI Taxonomy" id="2184758"/>
    <lineage>
        <taxon>Bacteria</taxon>
        <taxon>Pseudomonadati</taxon>
        <taxon>Pseudomonadota</taxon>
        <taxon>Betaproteobacteria</taxon>
        <taxon>Burkholderiales</taxon>
        <taxon>Comamonadaceae</taxon>
        <taxon>Rhodoferax</taxon>
    </lineage>
</organism>
<sequence length="154" mass="17106">MDKAYVADLIQKLAEARKMIKTHAGVHAELRRPLLEKRAAIDLVLGQHEIKIDPNSIAPVKTRAKASIAKHGRMTKDAYAYLSRAKGVPCTGTQVASYIAHSYGIEYDTAEFADLRKRVQQSLRHLGKKRRAKNVSGARGKREGLWILVPDAPP</sequence>
<name>A0A3E1R8I0_9BURK</name>
<dbReference type="AlphaFoldDB" id="A0A3E1R8I0"/>
<reference evidence="1 2" key="1">
    <citation type="submission" date="2018-05" db="EMBL/GenBank/DDBJ databases">
        <title>Rhodoferax soyangensis sp.nov., isolated from an oligotrophic freshwater lake.</title>
        <authorList>
            <person name="Park M."/>
        </authorList>
    </citation>
    <scope>NUCLEOTIDE SEQUENCE [LARGE SCALE GENOMIC DNA]</scope>
    <source>
        <strain evidence="1 2">IMCC26218</strain>
    </source>
</reference>
<comment type="caution">
    <text evidence="1">The sequence shown here is derived from an EMBL/GenBank/DDBJ whole genome shotgun (WGS) entry which is preliminary data.</text>
</comment>
<evidence type="ECO:0000313" key="1">
    <source>
        <dbReference type="EMBL" id="RFO95342.1"/>
    </source>
</evidence>
<gene>
    <name evidence="1" type="ORF">DIC66_19140</name>
</gene>
<accession>A0A3E1R8I0</accession>
<dbReference type="Proteomes" id="UP000260665">
    <property type="component" value="Unassembled WGS sequence"/>
</dbReference>
<evidence type="ECO:0000313" key="2">
    <source>
        <dbReference type="Proteomes" id="UP000260665"/>
    </source>
</evidence>
<protein>
    <submittedName>
        <fullName evidence="1">Uncharacterized protein</fullName>
    </submittedName>
</protein>
<dbReference type="EMBL" id="QFZK01000018">
    <property type="protein sequence ID" value="RFO95342.1"/>
    <property type="molecule type" value="Genomic_DNA"/>
</dbReference>